<comment type="caution">
    <text evidence="5">The sequence shown here is derived from an EMBL/GenBank/DDBJ whole genome shotgun (WGS) entry which is preliminary data.</text>
</comment>
<dbReference type="Gene3D" id="2.130.10.10">
    <property type="entry name" value="YVTN repeat-like/Quinoprotein amine dehydrogenase"/>
    <property type="match status" value="2"/>
</dbReference>
<dbReference type="InterPro" id="IPR015943">
    <property type="entry name" value="WD40/YVTN_repeat-like_dom_sf"/>
</dbReference>
<feature type="region of interest" description="Disordered" evidence="4">
    <location>
        <begin position="478"/>
        <end position="499"/>
    </location>
</feature>
<keyword evidence="2" id="KW-0677">Repeat</keyword>
<feature type="repeat" description="WD" evidence="3">
    <location>
        <begin position="301"/>
        <end position="335"/>
    </location>
</feature>
<dbReference type="STRING" id="240176.A8N380"/>
<dbReference type="OMA" id="FGQWTIT"/>
<accession>A8N380</accession>
<dbReference type="InParanoid" id="A8N380"/>
<dbReference type="PANTHER" id="PTHR19847">
    <property type="entry name" value="DDB1- AND CUL4-ASSOCIATED FACTOR 11"/>
    <property type="match status" value="1"/>
</dbReference>
<feature type="compositionally biased region" description="Acidic residues" evidence="4">
    <location>
        <begin position="586"/>
        <end position="602"/>
    </location>
</feature>
<dbReference type="SUPFAM" id="SSF50978">
    <property type="entry name" value="WD40 repeat-like"/>
    <property type="match status" value="1"/>
</dbReference>
<dbReference type="GO" id="GO:0043161">
    <property type="term" value="P:proteasome-mediated ubiquitin-dependent protein catabolic process"/>
    <property type="evidence" value="ECO:0007669"/>
    <property type="project" value="TreeGrafter"/>
</dbReference>
<proteinExistence type="predicted"/>
<dbReference type="Pfam" id="PF00400">
    <property type="entry name" value="WD40"/>
    <property type="match status" value="4"/>
</dbReference>
<feature type="compositionally biased region" description="Acidic residues" evidence="4">
    <location>
        <begin position="57"/>
        <end position="71"/>
    </location>
</feature>
<dbReference type="eggNOG" id="KOG0266">
    <property type="taxonomic scope" value="Eukaryota"/>
</dbReference>
<evidence type="ECO:0000256" key="3">
    <source>
        <dbReference type="PROSITE-ProRule" id="PRU00221"/>
    </source>
</evidence>
<dbReference type="HOGENOM" id="CLU_014280_2_0_1"/>
<feature type="region of interest" description="Disordered" evidence="4">
    <location>
        <begin position="57"/>
        <end position="89"/>
    </location>
</feature>
<evidence type="ECO:0000256" key="1">
    <source>
        <dbReference type="ARBA" id="ARBA00022574"/>
    </source>
</evidence>
<dbReference type="Proteomes" id="UP000001861">
    <property type="component" value="Unassembled WGS sequence"/>
</dbReference>
<dbReference type="OrthoDB" id="63070at2759"/>
<dbReference type="InterPro" id="IPR001680">
    <property type="entry name" value="WD40_rpt"/>
</dbReference>
<dbReference type="PRINTS" id="PR00320">
    <property type="entry name" value="GPROTEINBRPT"/>
</dbReference>
<evidence type="ECO:0000313" key="5">
    <source>
        <dbReference type="EMBL" id="EAU92285.2"/>
    </source>
</evidence>
<dbReference type="KEGG" id="cci:CC1G_00504"/>
<dbReference type="GO" id="GO:0080008">
    <property type="term" value="C:Cul4-RING E3 ubiquitin ligase complex"/>
    <property type="evidence" value="ECO:0007669"/>
    <property type="project" value="TreeGrafter"/>
</dbReference>
<dbReference type="InterPro" id="IPR020472">
    <property type="entry name" value="WD40_PAC1"/>
</dbReference>
<feature type="region of interest" description="Disordered" evidence="4">
    <location>
        <begin position="577"/>
        <end position="602"/>
    </location>
</feature>
<keyword evidence="1 3" id="KW-0853">WD repeat</keyword>
<dbReference type="RefSeq" id="XP_001829325.2">
    <property type="nucleotide sequence ID" value="XM_001829273.2"/>
</dbReference>
<sequence length="602" mass="67803">MAGRRYEANEAGRLLRVLMDLRNRAEAENDNEGAHNLSGIGAQALAALLSGRFSNNWEEEDDDDDYYPSDEDDRHSEDELVTEPQPEGVKLLRSGEYGPIRSYQGVENTKVTPKTLFKPSIRPIYSSPTRDLTANLVPNTNGTTVATYGANMYTAQFSDDSSFYYTCSQDFNLHIFDMTKPPQKFGHIGSRGNSLKSTMPLRKEIRGQEGRWTITDANLSPDNSRIIYSSIHPTVYMTSTSPEGSSTQIPINFSDNRHTAYYSRFGIWSCRFSADGNEVVAGGDGKIFVYDLLADRRTVKIDAHDDDVNSCCWADTGSGNILVSASDDSYLKVWDRRSLSSKKPSGVLMGHTEGITYVSAKGDGRYVISNGKDQTLRLWDLRQMRSNKDMDTVGGAHFGLHGFDYRYSHYPRSRRGRHPMDCSVMTYTGHSVLRTLIRCHFSPAETTGQQYIYSGSSDGRVHIWSLDGRVVQILDRSKTLPPSFSPSEPEPRELPRHGPRLTCVRDVSWHSQEPVLMSAAWDHRVEGTAIARHEWKGLSKLRGRLDTWVEKQQAEAQEHERRGLPLARAAVQRMSRQMMPGGLYDNSDDDEEGSEYDEDNDE</sequence>
<feature type="repeat" description="WD" evidence="3">
    <location>
        <begin position="348"/>
        <end position="389"/>
    </location>
</feature>
<dbReference type="PROSITE" id="PS50294">
    <property type="entry name" value="WD_REPEATS_REGION"/>
    <property type="match status" value="2"/>
</dbReference>
<evidence type="ECO:0000256" key="2">
    <source>
        <dbReference type="ARBA" id="ARBA00022737"/>
    </source>
</evidence>
<dbReference type="PROSITE" id="PS50082">
    <property type="entry name" value="WD_REPEATS_2"/>
    <property type="match status" value="2"/>
</dbReference>
<protein>
    <submittedName>
        <fullName evidence="5">WD-repeat-containing protein</fullName>
    </submittedName>
</protein>
<evidence type="ECO:0000256" key="4">
    <source>
        <dbReference type="SAM" id="MobiDB-lite"/>
    </source>
</evidence>
<name>A8N380_COPC7</name>
<dbReference type="EMBL" id="AACS02000001">
    <property type="protein sequence ID" value="EAU92285.2"/>
    <property type="molecule type" value="Genomic_DNA"/>
</dbReference>
<dbReference type="SMART" id="SM00320">
    <property type="entry name" value="WD40"/>
    <property type="match status" value="6"/>
</dbReference>
<dbReference type="AlphaFoldDB" id="A8N380"/>
<evidence type="ECO:0000313" key="6">
    <source>
        <dbReference type="Proteomes" id="UP000001861"/>
    </source>
</evidence>
<dbReference type="InterPro" id="IPR036322">
    <property type="entry name" value="WD40_repeat_dom_sf"/>
</dbReference>
<reference evidence="5 6" key="1">
    <citation type="journal article" date="2010" name="Proc. Natl. Acad. Sci. U.S.A.">
        <title>Insights into evolution of multicellular fungi from the assembled chromosomes of the mushroom Coprinopsis cinerea (Coprinus cinereus).</title>
        <authorList>
            <person name="Stajich J.E."/>
            <person name="Wilke S.K."/>
            <person name="Ahren D."/>
            <person name="Au C.H."/>
            <person name="Birren B.W."/>
            <person name="Borodovsky M."/>
            <person name="Burns C."/>
            <person name="Canback B."/>
            <person name="Casselton L.A."/>
            <person name="Cheng C.K."/>
            <person name="Deng J."/>
            <person name="Dietrich F.S."/>
            <person name="Fargo D.C."/>
            <person name="Farman M.L."/>
            <person name="Gathman A.C."/>
            <person name="Goldberg J."/>
            <person name="Guigo R."/>
            <person name="Hoegger P.J."/>
            <person name="Hooker J.B."/>
            <person name="Huggins A."/>
            <person name="James T.Y."/>
            <person name="Kamada T."/>
            <person name="Kilaru S."/>
            <person name="Kodira C."/>
            <person name="Kues U."/>
            <person name="Kupfer D."/>
            <person name="Kwan H.S."/>
            <person name="Lomsadze A."/>
            <person name="Li W."/>
            <person name="Lilly W.W."/>
            <person name="Ma L.J."/>
            <person name="Mackey A.J."/>
            <person name="Manning G."/>
            <person name="Martin F."/>
            <person name="Muraguchi H."/>
            <person name="Natvig D.O."/>
            <person name="Palmerini H."/>
            <person name="Ramesh M.A."/>
            <person name="Rehmeyer C.J."/>
            <person name="Roe B.A."/>
            <person name="Shenoy N."/>
            <person name="Stanke M."/>
            <person name="Ter-Hovhannisyan V."/>
            <person name="Tunlid A."/>
            <person name="Velagapudi R."/>
            <person name="Vision T.J."/>
            <person name="Zeng Q."/>
            <person name="Zolan M.E."/>
            <person name="Pukkila P.J."/>
        </authorList>
    </citation>
    <scope>NUCLEOTIDE SEQUENCE [LARGE SCALE GENOMIC DNA]</scope>
    <source>
        <strain evidence="6">Okayama-7 / 130 / ATCC MYA-4618 / FGSC 9003</strain>
    </source>
</reference>
<dbReference type="PANTHER" id="PTHR19847:SF7">
    <property type="entry name" value="DDB1- AND CUL4-ASSOCIATED FACTOR 11"/>
    <property type="match status" value="1"/>
</dbReference>
<gene>
    <name evidence="5" type="ORF">CC1G_00504</name>
</gene>
<dbReference type="GeneID" id="6005753"/>
<keyword evidence="6" id="KW-1185">Reference proteome</keyword>
<dbReference type="VEuPathDB" id="FungiDB:CC1G_00504"/>
<dbReference type="InterPro" id="IPR051859">
    <property type="entry name" value="DCAF"/>
</dbReference>
<organism evidence="5 6">
    <name type="scientific">Coprinopsis cinerea (strain Okayama-7 / 130 / ATCC MYA-4618 / FGSC 9003)</name>
    <name type="common">Inky cap fungus</name>
    <name type="synonym">Hormographiella aspergillata</name>
    <dbReference type="NCBI Taxonomy" id="240176"/>
    <lineage>
        <taxon>Eukaryota</taxon>
        <taxon>Fungi</taxon>
        <taxon>Dikarya</taxon>
        <taxon>Basidiomycota</taxon>
        <taxon>Agaricomycotina</taxon>
        <taxon>Agaricomycetes</taxon>
        <taxon>Agaricomycetidae</taxon>
        <taxon>Agaricales</taxon>
        <taxon>Agaricineae</taxon>
        <taxon>Psathyrellaceae</taxon>
        <taxon>Coprinopsis</taxon>
    </lineage>
</organism>